<dbReference type="InterPro" id="IPR002110">
    <property type="entry name" value="Ankyrin_rpt"/>
</dbReference>
<dbReference type="OrthoDB" id="10251692at2759"/>
<keyword evidence="6" id="KW-1185">Reference proteome</keyword>
<evidence type="ECO:0000256" key="3">
    <source>
        <dbReference type="PROSITE-ProRule" id="PRU00023"/>
    </source>
</evidence>
<feature type="region of interest" description="Disordered" evidence="4">
    <location>
        <begin position="24"/>
        <end position="45"/>
    </location>
</feature>
<sequence>MDENASLPPGKTLDIKQENVESFKYEFDSGSQDSSKSGSGGCQRWAPNLNGMRKSAFTPYKSVHCTALTNLQRGNTQARVPELLQPDYSFHMKAGRGEISREEVKSENYVDITDEHGLSALHWAASYGQFNTCQDLVWSGADINMRGPEGETALHLAAAGGHHEVVKFLLYEGAEVNIQDDSGSTALMYAAAADYPYTCNELLVRGADLTLINDYDQDAYGLTVSNKCKLAQTVIENFLIGYLSKM</sequence>
<name>A0A4C1ULY6_EUMVA</name>
<dbReference type="Gene3D" id="1.25.40.20">
    <property type="entry name" value="Ankyrin repeat-containing domain"/>
    <property type="match status" value="1"/>
</dbReference>
<protein>
    <submittedName>
        <fullName evidence="5">DNA-binding protein RFXANK</fullName>
    </submittedName>
</protein>
<feature type="repeat" description="ANK" evidence="3">
    <location>
        <begin position="116"/>
        <end position="148"/>
    </location>
</feature>
<dbReference type="InterPro" id="IPR036770">
    <property type="entry name" value="Ankyrin_rpt-contain_sf"/>
</dbReference>
<dbReference type="SUPFAM" id="SSF48403">
    <property type="entry name" value="Ankyrin repeat"/>
    <property type="match status" value="1"/>
</dbReference>
<comment type="caution">
    <text evidence="5">The sequence shown here is derived from an EMBL/GenBank/DDBJ whole genome shotgun (WGS) entry which is preliminary data.</text>
</comment>
<dbReference type="PROSITE" id="PS50297">
    <property type="entry name" value="ANK_REP_REGION"/>
    <property type="match status" value="2"/>
</dbReference>
<dbReference type="EMBL" id="BGZK01000187">
    <property type="protein sequence ID" value="GBP26986.1"/>
    <property type="molecule type" value="Genomic_DNA"/>
</dbReference>
<gene>
    <name evidence="5" type="primary">RFXANK</name>
    <name evidence="5" type="ORF">EVAR_95772_1</name>
</gene>
<dbReference type="PANTHER" id="PTHR24171">
    <property type="entry name" value="ANKYRIN REPEAT DOMAIN-CONTAINING PROTEIN 39-RELATED"/>
    <property type="match status" value="1"/>
</dbReference>
<keyword evidence="2 3" id="KW-0040">ANK repeat</keyword>
<dbReference type="PROSITE" id="PS50088">
    <property type="entry name" value="ANK_REPEAT"/>
    <property type="match status" value="3"/>
</dbReference>
<dbReference type="PRINTS" id="PR01415">
    <property type="entry name" value="ANKYRIN"/>
</dbReference>
<evidence type="ECO:0000256" key="1">
    <source>
        <dbReference type="ARBA" id="ARBA00022737"/>
    </source>
</evidence>
<dbReference type="AlphaFoldDB" id="A0A4C1ULY6"/>
<feature type="repeat" description="ANK" evidence="3">
    <location>
        <begin position="182"/>
        <end position="214"/>
    </location>
</feature>
<evidence type="ECO:0000313" key="6">
    <source>
        <dbReference type="Proteomes" id="UP000299102"/>
    </source>
</evidence>
<proteinExistence type="predicted"/>
<feature type="repeat" description="ANK" evidence="3">
    <location>
        <begin position="149"/>
        <end position="181"/>
    </location>
</feature>
<dbReference type="Pfam" id="PF12796">
    <property type="entry name" value="Ank_2"/>
    <property type="match status" value="1"/>
</dbReference>
<evidence type="ECO:0000256" key="2">
    <source>
        <dbReference type="ARBA" id="ARBA00023043"/>
    </source>
</evidence>
<dbReference type="Proteomes" id="UP000299102">
    <property type="component" value="Unassembled WGS sequence"/>
</dbReference>
<reference evidence="5 6" key="1">
    <citation type="journal article" date="2019" name="Commun. Biol.">
        <title>The bagworm genome reveals a unique fibroin gene that provides high tensile strength.</title>
        <authorList>
            <person name="Kono N."/>
            <person name="Nakamura H."/>
            <person name="Ohtoshi R."/>
            <person name="Tomita M."/>
            <person name="Numata K."/>
            <person name="Arakawa K."/>
        </authorList>
    </citation>
    <scope>NUCLEOTIDE SEQUENCE [LARGE SCALE GENOMIC DNA]</scope>
</reference>
<evidence type="ECO:0000256" key="4">
    <source>
        <dbReference type="SAM" id="MobiDB-lite"/>
    </source>
</evidence>
<dbReference type="STRING" id="151549.A0A4C1ULY6"/>
<evidence type="ECO:0000313" key="5">
    <source>
        <dbReference type="EMBL" id="GBP26986.1"/>
    </source>
</evidence>
<organism evidence="5 6">
    <name type="scientific">Eumeta variegata</name>
    <name type="common">Bagworm moth</name>
    <name type="synonym">Eumeta japonica</name>
    <dbReference type="NCBI Taxonomy" id="151549"/>
    <lineage>
        <taxon>Eukaryota</taxon>
        <taxon>Metazoa</taxon>
        <taxon>Ecdysozoa</taxon>
        <taxon>Arthropoda</taxon>
        <taxon>Hexapoda</taxon>
        <taxon>Insecta</taxon>
        <taxon>Pterygota</taxon>
        <taxon>Neoptera</taxon>
        <taxon>Endopterygota</taxon>
        <taxon>Lepidoptera</taxon>
        <taxon>Glossata</taxon>
        <taxon>Ditrysia</taxon>
        <taxon>Tineoidea</taxon>
        <taxon>Psychidae</taxon>
        <taxon>Oiketicinae</taxon>
        <taxon>Eumeta</taxon>
    </lineage>
</organism>
<dbReference type="SMART" id="SM00248">
    <property type="entry name" value="ANK"/>
    <property type="match status" value="3"/>
</dbReference>
<dbReference type="GO" id="GO:0003677">
    <property type="term" value="F:DNA binding"/>
    <property type="evidence" value="ECO:0007669"/>
    <property type="project" value="UniProtKB-KW"/>
</dbReference>
<keyword evidence="5" id="KW-0238">DNA-binding</keyword>
<keyword evidence="1" id="KW-0677">Repeat</keyword>
<accession>A0A4C1ULY6</accession>